<dbReference type="Gene3D" id="1.25.10.10">
    <property type="entry name" value="Leucine-rich Repeat Variant"/>
    <property type="match status" value="2"/>
</dbReference>
<evidence type="ECO:0000259" key="5">
    <source>
        <dbReference type="PROSITE" id="PS51698"/>
    </source>
</evidence>
<evidence type="ECO:0000313" key="6">
    <source>
        <dbReference type="EMBL" id="CAA2630070.1"/>
    </source>
</evidence>
<dbReference type="Proteomes" id="UP001189122">
    <property type="component" value="Unassembled WGS sequence"/>
</dbReference>
<dbReference type="InterPro" id="IPR045210">
    <property type="entry name" value="RING-Ubox_PUB"/>
</dbReference>
<dbReference type="PROSITE" id="PS51698">
    <property type="entry name" value="U_BOX"/>
    <property type="match status" value="1"/>
</dbReference>
<keyword evidence="7" id="KW-1185">Reference proteome</keyword>
<dbReference type="InterPro" id="IPR052608">
    <property type="entry name" value="U-box_domain_protein"/>
</dbReference>
<protein>
    <recommendedName>
        <fullName evidence="3">RING-type E3 ubiquitin transferase</fullName>
        <ecNumber evidence="3">2.3.2.27</ecNumber>
    </recommendedName>
</protein>
<evidence type="ECO:0000256" key="4">
    <source>
        <dbReference type="ARBA" id="ARBA00022679"/>
    </source>
</evidence>
<name>A0A7I8JID9_SPIIN</name>
<sequence>MTSTAVFPAAAAAESVDRVLAEICGTDGEAEELQWEPPRRFHGYAQRLRHILAQLLRSSPPGDLSGPSVHTALHGMAADLDTAAAAFSKHRGKSQIFVLLHCKPLCNSLQESAISIGNWLALLLDSPLPFSNPDIRKKAADLALDLQQTNLRKEGELRVSNKAVQSAIVMDLARALGVEAGDHEKLAEQLKLLKRDLSGLSSVAERRILISLEKIFDGWAAEPYTAAAARRSNAGGEEEDSAHVPPYRNFLCPLTKEVMRDPVLLESLQTYERSAIDHWFERCLQDGREPTCPVSGQVLKTLALKPNLSLAGPLRSGSAGTSSPDQVRFADPRRGGRFPIGALERAMDNVYMISEEHPSSRYRVRNAGIVVLMVRVLESRRKATESHLRAIALMALHSMSRDEESKLMMLHEGMTRLAIRSLTSSLEDEKEFAVKLLLEFSRDEGYCANMAGDPELPILSKIAEDILKNMEKMEENIQPLAAAGRFQPLLTRLCEDRDGVPSRGMSLASGDKEHIARKCGRILIVMLSSRLEARAASLRVLKNLSTLDDNAAVLVDFGALPHEPPGLKELAASTMANIVSKPGHWELASADRERNRMQSEVNVHRLLEFLSSSSSTSECQAAVLQILCGIASSPQASDSAASYVRSGNGVGAIVPFLEHPEADCRIYAYQLASLLSERLALLKEKLLDARSSSEKTEVAAILANLPIPGDLVKKILGMDLLRWTVVSLNEQRFRSMGRNSRRAASMVEGLLGILLHYTRSGDPEIIAAVSENQLMAVFKEHLSSRSQPRERQRAALGLKQLSHSAAVAAAAAADSTRVAEPRRRSLCAAFLVLCGAAAPAGPAACVLHGAACGENNSLCLVKGSCVKPLIYLMNDEDTQVQIAAVEALSTLVAEPQGLSSAASELAALGLFKSVVDLFKRVRVGELHEKLIWMVEKLCNSDELVQRYSTDQALVRSLVEALKHGTPNAKRSAQEALTSLQQLSAIGIKTATNRRPRRLSR</sequence>
<dbReference type="Gene3D" id="3.30.40.10">
    <property type="entry name" value="Zinc/RING finger domain, C3HC4 (zinc finger)"/>
    <property type="match status" value="1"/>
</dbReference>
<feature type="domain" description="U-box" evidence="5">
    <location>
        <begin position="245"/>
        <end position="326"/>
    </location>
</feature>
<organism evidence="6">
    <name type="scientific">Spirodela intermedia</name>
    <name type="common">Intermediate duckweed</name>
    <dbReference type="NCBI Taxonomy" id="51605"/>
    <lineage>
        <taxon>Eukaryota</taxon>
        <taxon>Viridiplantae</taxon>
        <taxon>Streptophyta</taxon>
        <taxon>Embryophyta</taxon>
        <taxon>Tracheophyta</taxon>
        <taxon>Spermatophyta</taxon>
        <taxon>Magnoliopsida</taxon>
        <taxon>Liliopsida</taxon>
        <taxon>Araceae</taxon>
        <taxon>Lemnoideae</taxon>
        <taxon>Spirodela</taxon>
    </lineage>
</organism>
<dbReference type="SUPFAM" id="SSF48371">
    <property type="entry name" value="ARM repeat"/>
    <property type="match status" value="2"/>
</dbReference>
<dbReference type="SUPFAM" id="SSF57850">
    <property type="entry name" value="RING/U-box"/>
    <property type="match status" value="1"/>
</dbReference>
<dbReference type="Pfam" id="PF04564">
    <property type="entry name" value="U-box"/>
    <property type="match status" value="1"/>
</dbReference>
<dbReference type="EC" id="2.3.2.27" evidence="3"/>
<dbReference type="CDD" id="cd16664">
    <property type="entry name" value="RING-Ubox_PUB"/>
    <property type="match status" value="1"/>
</dbReference>
<dbReference type="PANTHER" id="PTHR45958">
    <property type="entry name" value="RING-TYPE E3 UBIQUITIN TRANSFERASE"/>
    <property type="match status" value="1"/>
</dbReference>
<dbReference type="InterPro" id="IPR016024">
    <property type="entry name" value="ARM-type_fold"/>
</dbReference>
<gene>
    <name evidence="6" type="ORF">SI7747_12015708</name>
</gene>
<proteinExistence type="predicted"/>
<dbReference type="InterPro" id="IPR011989">
    <property type="entry name" value="ARM-like"/>
</dbReference>
<dbReference type="EMBL" id="LR743599">
    <property type="protein sequence ID" value="CAA2630070.1"/>
    <property type="molecule type" value="Genomic_DNA"/>
</dbReference>
<reference evidence="6 7" key="1">
    <citation type="submission" date="2019-12" db="EMBL/GenBank/DDBJ databases">
        <authorList>
            <person name="Scholz U."/>
            <person name="Mascher M."/>
            <person name="Fiebig A."/>
        </authorList>
    </citation>
    <scope>NUCLEOTIDE SEQUENCE</scope>
</reference>
<evidence type="ECO:0000256" key="1">
    <source>
        <dbReference type="ARBA" id="ARBA00000900"/>
    </source>
</evidence>
<dbReference type="UniPathway" id="UPA00143"/>
<evidence type="ECO:0000313" key="7">
    <source>
        <dbReference type="Proteomes" id="UP001189122"/>
    </source>
</evidence>
<dbReference type="EMBL" id="CACRZD030000012">
    <property type="protein sequence ID" value="CAA6669313.1"/>
    <property type="molecule type" value="Genomic_DNA"/>
</dbReference>
<comment type="pathway">
    <text evidence="2">Protein modification; protein ubiquitination.</text>
</comment>
<dbReference type="InterPro" id="IPR013083">
    <property type="entry name" value="Znf_RING/FYVE/PHD"/>
</dbReference>
<dbReference type="GO" id="GO:0016567">
    <property type="term" value="P:protein ubiquitination"/>
    <property type="evidence" value="ECO:0007669"/>
    <property type="project" value="UniProtKB-UniPathway"/>
</dbReference>
<dbReference type="SMART" id="SM00504">
    <property type="entry name" value="Ubox"/>
    <property type="match status" value="1"/>
</dbReference>
<evidence type="ECO:0000256" key="2">
    <source>
        <dbReference type="ARBA" id="ARBA00004906"/>
    </source>
</evidence>
<dbReference type="PANTHER" id="PTHR45958:SF14">
    <property type="entry name" value="RING-TYPE E3 UBIQUITIN TRANSFERASE"/>
    <property type="match status" value="1"/>
</dbReference>
<dbReference type="GO" id="GO:0061630">
    <property type="term" value="F:ubiquitin protein ligase activity"/>
    <property type="evidence" value="ECO:0007669"/>
    <property type="project" value="UniProtKB-EC"/>
</dbReference>
<keyword evidence="4" id="KW-0808">Transferase</keyword>
<accession>A0A7I8JID9</accession>
<comment type="catalytic activity">
    <reaction evidence="1">
        <text>S-ubiquitinyl-[E2 ubiquitin-conjugating enzyme]-L-cysteine + [acceptor protein]-L-lysine = [E2 ubiquitin-conjugating enzyme]-L-cysteine + N(6)-ubiquitinyl-[acceptor protein]-L-lysine.</text>
        <dbReference type="EC" id="2.3.2.27"/>
    </reaction>
</comment>
<dbReference type="InterPro" id="IPR003613">
    <property type="entry name" value="Ubox_domain"/>
</dbReference>
<evidence type="ECO:0000256" key="3">
    <source>
        <dbReference type="ARBA" id="ARBA00012483"/>
    </source>
</evidence>
<dbReference type="AlphaFoldDB" id="A0A7I8JID9"/>